<evidence type="ECO:0000259" key="8">
    <source>
        <dbReference type="Pfam" id="PF01077"/>
    </source>
</evidence>
<dbReference type="InterPro" id="IPR006067">
    <property type="entry name" value="NO2/SO3_Rdtase_4Fe4S_dom"/>
</dbReference>
<organism evidence="10 11">
    <name type="scientific">Anabaenopsis circularis NIES-21</name>
    <dbReference type="NCBI Taxonomy" id="1085406"/>
    <lineage>
        <taxon>Bacteria</taxon>
        <taxon>Bacillati</taxon>
        <taxon>Cyanobacteriota</taxon>
        <taxon>Cyanophyceae</taxon>
        <taxon>Nostocales</taxon>
        <taxon>Nodulariaceae</taxon>
        <taxon>Anabaenopsis</taxon>
    </lineage>
</organism>
<evidence type="ECO:0000256" key="4">
    <source>
        <dbReference type="ARBA" id="ARBA00022723"/>
    </source>
</evidence>
<evidence type="ECO:0000313" key="11">
    <source>
        <dbReference type="Proteomes" id="UP000218287"/>
    </source>
</evidence>
<dbReference type="InterPro" id="IPR005117">
    <property type="entry name" value="NiRdtase/SiRdtase_haem-b_fer"/>
</dbReference>
<dbReference type="SUPFAM" id="SSF55124">
    <property type="entry name" value="Nitrite/Sulfite reductase N-terminal domain-like"/>
    <property type="match status" value="2"/>
</dbReference>
<dbReference type="GO" id="GO:0051539">
    <property type="term" value="F:4 iron, 4 sulfur cluster binding"/>
    <property type="evidence" value="ECO:0007669"/>
    <property type="project" value="UniProtKB-KW"/>
</dbReference>
<evidence type="ECO:0000259" key="9">
    <source>
        <dbReference type="Pfam" id="PF03460"/>
    </source>
</evidence>
<dbReference type="InterPro" id="IPR012798">
    <property type="entry name" value="Cbl_synth_CobG-like"/>
</dbReference>
<feature type="domain" description="Nitrite/sulphite reductase 4Fe-4S" evidence="8">
    <location>
        <begin position="391"/>
        <end position="529"/>
    </location>
</feature>
<dbReference type="Pfam" id="PF01077">
    <property type="entry name" value="NIR_SIR"/>
    <property type="match status" value="2"/>
</dbReference>
<keyword evidence="4" id="KW-0479">Metal-binding</keyword>
<dbReference type="PANTHER" id="PTHR32439">
    <property type="entry name" value="FERREDOXIN--NITRITE REDUCTASE, CHLOROPLASTIC"/>
    <property type="match status" value="1"/>
</dbReference>
<dbReference type="GO" id="GO:0046872">
    <property type="term" value="F:metal ion binding"/>
    <property type="evidence" value="ECO:0007669"/>
    <property type="project" value="UniProtKB-KW"/>
</dbReference>
<comment type="similarity">
    <text evidence="1">Belongs to the nitrite and sulfite reductase 4Fe-4S domain family.</text>
</comment>
<protein>
    <submittedName>
        <fullName evidence="10">Precorrin-3B synthase</fullName>
    </submittedName>
</protein>
<dbReference type="Pfam" id="PF03460">
    <property type="entry name" value="NIR_SIR_ferr"/>
    <property type="match status" value="2"/>
</dbReference>
<sequence length="542" mass="60048">MGNSGEIPGLCRSCEGKSQVRMPTPGVSRRHNDDLISASHREGVRTLFSGFTACPGLFYATSAQDGILSRLRIPGGILNSQQCQAIADIADNYGGGYVDVTNRANLQIREISQGINSGVLQQLQNLGLGSHNSAVDHIRNIMTSPTAGIDPAELIDTRPLVRNWDDYIAAHPELSGLSAKFSVCFDGGGKVAVSDRLNDILFTTELIDTQVYLRLHLGLIKSKPPIDTGIILLPEQCLSILAALADVYLHHIDINSQCKPRLREIVNSLGWENYLQQVEQRLNFSWQRCEKFINTSSQTKTEECFSHIGVHPQRQENLFYIGVVLPLGRLESQQIRRLGDLAAKYGSGTIRLTPWQNLLITDIHQKSVIDVQNKIAEFGLDSTVTNIKSSLIACSGKQGCAASATDTKGHALALADYLETHVKLDSPINIHFSGCEKSCAQHHNSDITLLGVSDGLRPAVGARNIESYHVYVGDRENHAKFGRKIYQYVSFAELPALIEQILKVYKIYRFNHDESFLEFVNRYSITQLKDLLKSPKICVNLR</sequence>
<reference evidence="10 11" key="1">
    <citation type="submission" date="2017-06" db="EMBL/GenBank/DDBJ databases">
        <title>Genome sequencing of cyanobaciteial culture collection at National Institute for Environmental Studies (NIES).</title>
        <authorList>
            <person name="Hirose Y."/>
            <person name="Shimura Y."/>
            <person name="Fujisawa T."/>
            <person name="Nakamura Y."/>
            <person name="Kawachi M."/>
        </authorList>
    </citation>
    <scope>NUCLEOTIDE SEQUENCE [LARGE SCALE GENOMIC DNA]</scope>
    <source>
        <strain evidence="10 11">NIES-21</strain>
    </source>
</reference>
<feature type="domain" description="Nitrite/Sulfite reductase ferredoxin-like" evidence="9">
    <location>
        <begin position="66"/>
        <end position="113"/>
    </location>
</feature>
<keyword evidence="11" id="KW-1185">Reference proteome</keyword>
<dbReference type="EMBL" id="AP018174">
    <property type="protein sequence ID" value="BAY18849.1"/>
    <property type="molecule type" value="Genomic_DNA"/>
</dbReference>
<dbReference type="PROSITE" id="PS00365">
    <property type="entry name" value="NIR_SIR"/>
    <property type="match status" value="1"/>
</dbReference>
<dbReference type="InterPro" id="IPR045854">
    <property type="entry name" value="NO2/SO3_Rdtase_4Fe4S_sf"/>
</dbReference>
<evidence type="ECO:0000256" key="7">
    <source>
        <dbReference type="ARBA" id="ARBA00023014"/>
    </source>
</evidence>
<keyword evidence="2" id="KW-0004">4Fe-4S</keyword>
<evidence type="ECO:0000256" key="2">
    <source>
        <dbReference type="ARBA" id="ARBA00022485"/>
    </source>
</evidence>
<evidence type="ECO:0000256" key="1">
    <source>
        <dbReference type="ARBA" id="ARBA00010429"/>
    </source>
</evidence>
<dbReference type="SUPFAM" id="SSF56014">
    <property type="entry name" value="Nitrite and sulphite reductase 4Fe-4S domain-like"/>
    <property type="match status" value="2"/>
</dbReference>
<gene>
    <name evidence="10" type="ORF">NIES21_47030</name>
</gene>
<keyword evidence="6" id="KW-0408">Iron</keyword>
<evidence type="ECO:0000256" key="6">
    <source>
        <dbReference type="ARBA" id="ARBA00023004"/>
    </source>
</evidence>
<accession>A0A1Z4GMY1</accession>
<dbReference type="AlphaFoldDB" id="A0A1Z4GMY1"/>
<dbReference type="Proteomes" id="UP000218287">
    <property type="component" value="Chromosome"/>
</dbReference>
<keyword evidence="7" id="KW-0411">Iron-sulfur</keyword>
<dbReference type="InterPro" id="IPR036136">
    <property type="entry name" value="Nit/Sulf_reduc_fer-like_dom_sf"/>
</dbReference>
<evidence type="ECO:0000256" key="5">
    <source>
        <dbReference type="ARBA" id="ARBA00023002"/>
    </source>
</evidence>
<dbReference type="InterPro" id="IPR006066">
    <property type="entry name" value="NO2/SO3_Rdtase_FeS/sirohaem_BS"/>
</dbReference>
<keyword evidence="5" id="KW-0560">Oxidoreductase</keyword>
<keyword evidence="3" id="KW-0349">Heme</keyword>
<dbReference type="GO" id="GO:0020037">
    <property type="term" value="F:heme binding"/>
    <property type="evidence" value="ECO:0007669"/>
    <property type="project" value="InterPro"/>
</dbReference>
<dbReference type="Gene3D" id="3.30.413.10">
    <property type="entry name" value="Sulfite Reductase Hemoprotein, domain 1"/>
    <property type="match status" value="2"/>
</dbReference>
<proteinExistence type="inferred from homology"/>
<feature type="domain" description="Nitrite/sulphite reductase 4Fe-4S" evidence="8">
    <location>
        <begin position="136"/>
        <end position="283"/>
    </location>
</feature>
<dbReference type="NCBIfam" id="TIGR02435">
    <property type="entry name" value="CobG"/>
    <property type="match status" value="1"/>
</dbReference>
<evidence type="ECO:0000256" key="3">
    <source>
        <dbReference type="ARBA" id="ARBA00022617"/>
    </source>
</evidence>
<feature type="domain" description="Nitrite/Sulfite reductase ferredoxin-like" evidence="9">
    <location>
        <begin position="311"/>
        <end position="377"/>
    </location>
</feature>
<dbReference type="Gene3D" id="3.90.480.10">
    <property type="entry name" value="Sulfite Reductase Hemoprotein,Domain 2"/>
    <property type="match status" value="1"/>
</dbReference>
<dbReference type="InterPro" id="IPR051329">
    <property type="entry name" value="NIR_SIR_4Fe-4S"/>
</dbReference>
<evidence type="ECO:0000313" key="10">
    <source>
        <dbReference type="EMBL" id="BAY18849.1"/>
    </source>
</evidence>
<dbReference type="GO" id="GO:0016491">
    <property type="term" value="F:oxidoreductase activity"/>
    <property type="evidence" value="ECO:0007669"/>
    <property type="project" value="UniProtKB-KW"/>
</dbReference>
<dbReference type="PANTHER" id="PTHR32439:SF0">
    <property type="entry name" value="FERREDOXIN--NITRITE REDUCTASE, CHLOROPLASTIC"/>
    <property type="match status" value="1"/>
</dbReference>
<name>A0A1Z4GMY1_9CYAN</name>